<dbReference type="EMBL" id="CAESGF010000013">
    <property type="protein sequence ID" value="CAB4364352.1"/>
    <property type="molecule type" value="Genomic_DNA"/>
</dbReference>
<dbReference type="GO" id="GO:0016020">
    <property type="term" value="C:membrane"/>
    <property type="evidence" value="ECO:0007669"/>
    <property type="project" value="InterPro"/>
</dbReference>
<feature type="transmembrane region" description="Helical" evidence="1">
    <location>
        <begin position="52"/>
        <end position="70"/>
    </location>
</feature>
<dbReference type="Gene3D" id="1.20.120.1220">
    <property type="match status" value="1"/>
</dbReference>
<feature type="transmembrane region" description="Helical" evidence="1">
    <location>
        <begin position="101"/>
        <end position="119"/>
    </location>
</feature>
<feature type="domain" description="Prepilin type IV endopeptidase peptidase" evidence="2">
    <location>
        <begin position="60"/>
        <end position="160"/>
    </location>
</feature>
<sequence length="191" mass="19107">MITCNSQRAEPVSTVTRVVVARAGAGRWVRISWVLAVVSSLLIGHVAARPVVAQLALGLLGVSLASAALVDVHEQRLPNSLLAIGAVAGVVAAVADRVLGGAFVGLAVAGGLMLLVRLTRGVGMGDVKMAGVVGLATAEAGLVAAPIAVAIAALTAGVVGAVAGRTRLPLGPSLWLGWALALVLPIGRWWS</sequence>
<name>A0A6J7JJS1_9ZZZZ</name>
<accession>A0A6J7JJS1</accession>
<keyword evidence="1" id="KW-1133">Transmembrane helix</keyword>
<dbReference type="EMBL" id="CAFBIY010000181">
    <property type="protein sequence ID" value="CAB4852978.1"/>
    <property type="molecule type" value="Genomic_DNA"/>
</dbReference>
<feature type="transmembrane region" description="Helical" evidence="1">
    <location>
        <begin position="77"/>
        <end position="95"/>
    </location>
</feature>
<protein>
    <submittedName>
        <fullName evidence="7">Unannotated protein</fullName>
    </submittedName>
</protein>
<evidence type="ECO:0000313" key="8">
    <source>
        <dbReference type="EMBL" id="CAB5017127.1"/>
    </source>
</evidence>
<feature type="transmembrane region" description="Helical" evidence="1">
    <location>
        <begin position="140"/>
        <end position="164"/>
    </location>
</feature>
<keyword evidence="1" id="KW-0812">Transmembrane</keyword>
<dbReference type="GO" id="GO:0004190">
    <property type="term" value="F:aspartic-type endopeptidase activity"/>
    <property type="evidence" value="ECO:0007669"/>
    <property type="project" value="InterPro"/>
</dbReference>
<organism evidence="7">
    <name type="scientific">freshwater metagenome</name>
    <dbReference type="NCBI Taxonomy" id="449393"/>
    <lineage>
        <taxon>unclassified sequences</taxon>
        <taxon>metagenomes</taxon>
        <taxon>ecological metagenomes</taxon>
    </lineage>
</organism>
<evidence type="ECO:0000313" key="7">
    <source>
        <dbReference type="EMBL" id="CAB4943740.1"/>
    </source>
</evidence>
<feature type="transmembrane region" description="Helical" evidence="1">
    <location>
        <begin position="170"/>
        <end position="190"/>
    </location>
</feature>
<evidence type="ECO:0000313" key="6">
    <source>
        <dbReference type="EMBL" id="CAB4852978.1"/>
    </source>
</evidence>
<feature type="transmembrane region" description="Helical" evidence="1">
    <location>
        <begin position="28"/>
        <end position="46"/>
    </location>
</feature>
<dbReference type="EMBL" id="CAFAAV010000259">
    <property type="protein sequence ID" value="CAB4834458.1"/>
    <property type="molecule type" value="Genomic_DNA"/>
</dbReference>
<evidence type="ECO:0000313" key="5">
    <source>
        <dbReference type="EMBL" id="CAB4834458.1"/>
    </source>
</evidence>
<dbReference type="Pfam" id="PF01478">
    <property type="entry name" value="Peptidase_A24"/>
    <property type="match status" value="1"/>
</dbReference>
<gene>
    <name evidence="4" type="ORF">UFOPK2656_02132</name>
    <name evidence="5" type="ORF">UFOPK3099_02532</name>
    <name evidence="6" type="ORF">UFOPK3267_02502</name>
    <name evidence="7" type="ORF">UFOPK3651_02375</name>
    <name evidence="8" type="ORF">UFOPK3931_03141</name>
    <name evidence="3" type="ORF">UFOPK4189_02116</name>
</gene>
<dbReference type="EMBL" id="CAFBMT010000014">
    <property type="protein sequence ID" value="CAB4943740.1"/>
    <property type="molecule type" value="Genomic_DNA"/>
</dbReference>
<dbReference type="AlphaFoldDB" id="A0A6J7JJS1"/>
<reference evidence="7" key="1">
    <citation type="submission" date="2020-05" db="EMBL/GenBank/DDBJ databases">
        <authorList>
            <person name="Chiriac C."/>
            <person name="Salcher M."/>
            <person name="Ghai R."/>
            <person name="Kavagutti S V."/>
        </authorList>
    </citation>
    <scope>NUCLEOTIDE SEQUENCE</scope>
</reference>
<dbReference type="EMBL" id="CAFBOL010000140">
    <property type="protein sequence ID" value="CAB5017127.1"/>
    <property type="molecule type" value="Genomic_DNA"/>
</dbReference>
<keyword evidence="1" id="KW-0472">Membrane</keyword>
<evidence type="ECO:0000313" key="4">
    <source>
        <dbReference type="EMBL" id="CAB4731237.1"/>
    </source>
</evidence>
<evidence type="ECO:0000259" key="2">
    <source>
        <dbReference type="Pfam" id="PF01478"/>
    </source>
</evidence>
<proteinExistence type="predicted"/>
<evidence type="ECO:0000313" key="3">
    <source>
        <dbReference type="EMBL" id="CAB4364352.1"/>
    </source>
</evidence>
<dbReference type="InterPro" id="IPR000045">
    <property type="entry name" value="Prepilin_IV_endopep_pep"/>
</dbReference>
<dbReference type="EMBL" id="CAEZYF010000013">
    <property type="protein sequence ID" value="CAB4731237.1"/>
    <property type="molecule type" value="Genomic_DNA"/>
</dbReference>
<evidence type="ECO:0000256" key="1">
    <source>
        <dbReference type="SAM" id="Phobius"/>
    </source>
</evidence>